<feature type="transmembrane region" description="Helical" evidence="2">
    <location>
        <begin position="90"/>
        <end position="108"/>
    </location>
</feature>
<keyword evidence="2" id="KW-1133">Transmembrane helix</keyword>
<dbReference type="Gene3D" id="3.30.300.30">
    <property type="match status" value="1"/>
</dbReference>
<keyword evidence="2" id="KW-0812">Transmembrane</keyword>
<dbReference type="PANTHER" id="PTHR43767:SF8">
    <property type="entry name" value="LONG-CHAIN-FATTY-ACID--COA LIGASE"/>
    <property type="match status" value="1"/>
</dbReference>
<evidence type="ECO:0000313" key="7">
    <source>
        <dbReference type="Proteomes" id="UP000016646"/>
    </source>
</evidence>
<dbReference type="InterPro" id="IPR042099">
    <property type="entry name" value="ANL_N_sf"/>
</dbReference>
<proteinExistence type="predicted"/>
<keyword evidence="2" id="KW-0472">Membrane</keyword>
<reference evidence="6 7" key="1">
    <citation type="submission" date="2013-08" db="EMBL/GenBank/DDBJ databases">
        <authorList>
            <person name="Durkin A.S."/>
            <person name="Haft D.R."/>
            <person name="McCorrison J."/>
            <person name="Torralba M."/>
            <person name="Gillis M."/>
            <person name="Haft D.H."/>
            <person name="Methe B."/>
            <person name="Sutton G."/>
            <person name="Nelson K.E."/>
        </authorList>
    </citation>
    <scope>NUCLEOTIDE SEQUENCE [LARGE SCALE GENOMIC DNA]</scope>
    <source>
        <strain evidence="5 7">ATCC 35536</strain>
        <strain evidence="4 6">VPI DR56BR1116</strain>
    </source>
</reference>
<keyword evidence="1" id="KW-0436">Ligase</keyword>
<evidence type="ECO:0000313" key="5">
    <source>
        <dbReference type="EMBL" id="ERJ98945.1"/>
    </source>
</evidence>
<dbReference type="InterPro" id="IPR050237">
    <property type="entry name" value="ATP-dep_AMP-bd_enzyme"/>
</dbReference>
<feature type="transmembrane region" description="Helical" evidence="2">
    <location>
        <begin position="48"/>
        <end position="69"/>
    </location>
</feature>
<feature type="transmembrane region" description="Helical" evidence="2">
    <location>
        <begin position="166"/>
        <end position="187"/>
    </location>
</feature>
<dbReference type="EMBL" id="AVQI01000079">
    <property type="protein sequence ID" value="ERJ98945.1"/>
    <property type="molecule type" value="Genomic_DNA"/>
</dbReference>
<sequence length="690" mass="78188">MQPAASFFNRCRFRLMKKFVNVFFYAVAALYPVLIFAFLVVLKLPVRILSLCIVVVACAFFLSATGRVRNADGKGRGTAESEKRSFDWKPLAQSALFLAAGLFCFFTNRTVFLKLYSVTISATLLVVFGSTLFLPPNIIFRFACLQDKTIRGSAAESSIERYCRKVTLAWCVFFICNGSVSAFTAFFCSDTVWSIYNGGISYALMGCMFAVEFIIRRRVQRKMPKAHTISTFTADSRPDDFIVCYERKWSDGAYKTWRDFLSDSAKLRKFISEKSAQKYILHCEDYWYFLCAFIALLQCKKTVLLTQNVTREFIAEIKTDGVEFLTDRDIADSIFIPDVVEKAAFPSESDMRSLPKIVADDTDILLYTSGSTGKPKGVRQRMTEFELDNAFVFSKWGAEFAKRKLVTTVSQHHIYGFLFGIALPFGYGVPFRRTRIEYPEEFETLSDESYMIIATPAFLKRTVETERKLPLDDCFIFTSGGAVSKELAEKTEAVFGFCPLEVYGSTETSGIGYRQQTKDGLAWTPFDNAKIWKGEDGCLVIVSPYIKDPKGFATADLADLLPDGRFVMKGRADSIVKIEEKRISMTEVENRLLQSGLVSDVKVIALEDVRQYLAAALVLNADGKRKFQNEKKLTINKFFHDYLMNYFENVVIPKRWRYVASLPCDVQGKKHKEDIAALFATRDASDAAVR</sequence>
<dbReference type="InterPro" id="IPR000873">
    <property type="entry name" value="AMP-dep_synth/lig_dom"/>
</dbReference>
<dbReference type="InterPro" id="IPR020845">
    <property type="entry name" value="AMP-binding_CS"/>
</dbReference>
<name>U1GU06_TRESO</name>
<dbReference type="InterPro" id="IPR045851">
    <property type="entry name" value="AMP-bd_C_sf"/>
</dbReference>
<evidence type="ECO:0000256" key="2">
    <source>
        <dbReference type="SAM" id="Phobius"/>
    </source>
</evidence>
<dbReference type="PANTHER" id="PTHR43767">
    <property type="entry name" value="LONG-CHAIN-FATTY-ACID--COA LIGASE"/>
    <property type="match status" value="1"/>
</dbReference>
<evidence type="ECO:0000256" key="1">
    <source>
        <dbReference type="ARBA" id="ARBA00022598"/>
    </source>
</evidence>
<evidence type="ECO:0000259" key="3">
    <source>
        <dbReference type="Pfam" id="PF00501"/>
    </source>
</evidence>
<dbReference type="SUPFAM" id="SSF56801">
    <property type="entry name" value="Acetyl-CoA synthetase-like"/>
    <property type="match status" value="1"/>
</dbReference>
<feature type="transmembrane region" description="Helical" evidence="2">
    <location>
        <begin position="20"/>
        <end position="42"/>
    </location>
</feature>
<dbReference type="PATRIC" id="fig|1125725.3.peg.1949"/>
<keyword evidence="7" id="KW-1185">Reference proteome</keyword>
<accession>U1GU06</accession>
<dbReference type="Proteomes" id="UP000016646">
    <property type="component" value="Unassembled WGS sequence"/>
</dbReference>
<feature type="transmembrane region" description="Helical" evidence="2">
    <location>
        <begin position="193"/>
        <end position="215"/>
    </location>
</feature>
<gene>
    <name evidence="5" type="ORF">HMPREF0860_1847</name>
    <name evidence="4" type="ORF">HMPREF1325_0423</name>
</gene>
<evidence type="ECO:0000313" key="6">
    <source>
        <dbReference type="Proteomes" id="UP000016412"/>
    </source>
</evidence>
<dbReference type="AlphaFoldDB" id="U1GU06"/>
<dbReference type="PROSITE" id="PS00455">
    <property type="entry name" value="AMP_BINDING"/>
    <property type="match status" value="1"/>
</dbReference>
<organism evidence="4 6">
    <name type="scientific">Treponema socranskii subsp. socranskii VPI DR56BR1116 = ATCC 35536</name>
    <dbReference type="NCBI Taxonomy" id="1125725"/>
    <lineage>
        <taxon>Bacteria</taxon>
        <taxon>Pseudomonadati</taxon>
        <taxon>Spirochaetota</taxon>
        <taxon>Spirochaetia</taxon>
        <taxon>Spirochaetales</taxon>
        <taxon>Treponemataceae</taxon>
        <taxon>Treponema</taxon>
    </lineage>
</organism>
<dbReference type="Pfam" id="PF00501">
    <property type="entry name" value="AMP-binding"/>
    <property type="match status" value="1"/>
</dbReference>
<feature type="transmembrane region" description="Helical" evidence="2">
    <location>
        <begin position="120"/>
        <end position="145"/>
    </location>
</feature>
<dbReference type="eggNOG" id="COG4648">
    <property type="taxonomic scope" value="Bacteria"/>
</dbReference>
<evidence type="ECO:0000313" key="4">
    <source>
        <dbReference type="EMBL" id="ERF60089.1"/>
    </source>
</evidence>
<dbReference type="Gene3D" id="3.40.50.12780">
    <property type="entry name" value="N-terminal domain of ligase-like"/>
    <property type="match status" value="1"/>
</dbReference>
<dbReference type="eggNOG" id="COG0318">
    <property type="taxonomic scope" value="Bacteria"/>
</dbReference>
<feature type="domain" description="AMP-dependent synthetase/ligase" evidence="3">
    <location>
        <begin position="349"/>
        <end position="513"/>
    </location>
</feature>
<dbReference type="Proteomes" id="UP000016412">
    <property type="component" value="Unassembled WGS sequence"/>
</dbReference>
<protein>
    <submittedName>
        <fullName evidence="4">AMP-binding enzyme</fullName>
    </submittedName>
</protein>
<comment type="caution">
    <text evidence="4">The sequence shown here is derived from an EMBL/GenBank/DDBJ whole genome shotgun (WGS) entry which is preliminary data.</text>
</comment>
<dbReference type="GO" id="GO:0016874">
    <property type="term" value="F:ligase activity"/>
    <property type="evidence" value="ECO:0007669"/>
    <property type="project" value="UniProtKB-KW"/>
</dbReference>
<feature type="transmembrane region" description="Helical" evidence="2">
    <location>
        <begin position="412"/>
        <end position="429"/>
    </location>
</feature>
<dbReference type="STRING" id="1125725.HMPREF1325_0423"/>
<dbReference type="EMBL" id="AUZJ01000049">
    <property type="protein sequence ID" value="ERF60089.1"/>
    <property type="molecule type" value="Genomic_DNA"/>
</dbReference>